<proteinExistence type="inferred from homology"/>
<comment type="catalytic activity">
    <reaction evidence="9">
        <text>an NDP-alpha-D-glucose + (2R)-3-phosphoglycerate = (2R)-2-O-(alpha-D-glucopyranosyl)-3-phospho-glycerate + a ribonucleoside 5'-diphosphate + H(+)</text>
        <dbReference type="Rhea" id="RHEA:47244"/>
        <dbReference type="ChEBI" id="CHEBI:15378"/>
        <dbReference type="ChEBI" id="CHEBI:57930"/>
        <dbReference type="ChEBI" id="CHEBI:58272"/>
        <dbReference type="ChEBI" id="CHEBI:62600"/>
        <dbReference type="ChEBI" id="CHEBI:76533"/>
        <dbReference type="EC" id="2.4.1.266"/>
    </reaction>
    <physiologicalReaction direction="left-to-right" evidence="9">
        <dbReference type="Rhea" id="RHEA:47245"/>
    </physiologicalReaction>
</comment>
<dbReference type="Gene3D" id="3.90.550.10">
    <property type="entry name" value="Spore Coat Polysaccharide Biosynthesis Protein SpsA, Chain A"/>
    <property type="match status" value="1"/>
</dbReference>
<dbReference type="RefSeq" id="WP_253250813.1">
    <property type="nucleotide sequence ID" value="NZ_OBDZ01000039.1"/>
</dbReference>
<evidence type="ECO:0000256" key="3">
    <source>
        <dbReference type="ARBA" id="ARBA00022676"/>
    </source>
</evidence>
<dbReference type="AlphaFoldDB" id="A0A285IDI7"/>
<dbReference type="PANTHER" id="PTHR48090">
    <property type="entry name" value="UNDECAPRENYL-PHOSPHATE 4-DEOXY-4-FORMAMIDO-L-ARABINOSE TRANSFERASE-RELATED"/>
    <property type="match status" value="1"/>
</dbReference>
<evidence type="ECO:0000256" key="6">
    <source>
        <dbReference type="ARBA" id="ARBA00039022"/>
    </source>
</evidence>
<comment type="similarity">
    <text evidence="2">Belongs to the glycosyltransferase 2 family.</text>
</comment>
<keyword evidence="12" id="KW-1185">Reference proteome</keyword>
<evidence type="ECO:0000313" key="12">
    <source>
        <dbReference type="Proteomes" id="UP000219573"/>
    </source>
</evidence>
<dbReference type="EMBL" id="OBDZ01000039">
    <property type="protein sequence ID" value="SNY45857.1"/>
    <property type="molecule type" value="Genomic_DNA"/>
</dbReference>
<evidence type="ECO:0000259" key="10">
    <source>
        <dbReference type="Pfam" id="PF00535"/>
    </source>
</evidence>
<evidence type="ECO:0000256" key="4">
    <source>
        <dbReference type="ARBA" id="ARBA00022679"/>
    </source>
</evidence>
<keyword evidence="4 11" id="KW-0808">Transferase</keyword>
<evidence type="ECO:0000256" key="9">
    <source>
        <dbReference type="ARBA" id="ARBA00048997"/>
    </source>
</evidence>
<evidence type="ECO:0000256" key="2">
    <source>
        <dbReference type="ARBA" id="ARBA00006739"/>
    </source>
</evidence>
<name>A0A285IDI7_9FIRM</name>
<dbReference type="InterPro" id="IPR029044">
    <property type="entry name" value="Nucleotide-diphossugar_trans"/>
</dbReference>
<dbReference type="CDD" id="cd04179">
    <property type="entry name" value="DPM_DPG-synthase_like"/>
    <property type="match status" value="1"/>
</dbReference>
<dbReference type="Pfam" id="PF00535">
    <property type="entry name" value="Glycos_transf_2"/>
    <property type="match status" value="1"/>
</dbReference>
<gene>
    <name evidence="11" type="ORF">SAMN06265827_13948</name>
</gene>
<organism evidence="11 12">
    <name type="scientific">Orenia metallireducens</name>
    <dbReference type="NCBI Taxonomy" id="1413210"/>
    <lineage>
        <taxon>Bacteria</taxon>
        <taxon>Bacillati</taxon>
        <taxon>Bacillota</taxon>
        <taxon>Clostridia</taxon>
        <taxon>Halanaerobiales</taxon>
        <taxon>Halobacteroidaceae</taxon>
        <taxon>Orenia</taxon>
    </lineage>
</organism>
<feature type="domain" description="Glycosyltransferase 2-like" evidence="10">
    <location>
        <begin position="6"/>
        <end position="134"/>
    </location>
</feature>
<protein>
    <recommendedName>
        <fullName evidence="7">Glucosyl-3-phosphoglycerate synthase</fullName>
        <ecNumber evidence="6">2.4.1.266</ecNumber>
    </recommendedName>
</protein>
<dbReference type="Proteomes" id="UP000219573">
    <property type="component" value="Unassembled WGS sequence"/>
</dbReference>
<dbReference type="EC" id="2.4.1.266" evidence="6"/>
<sequence length="221" mass="24984">MKIGLVIPAYNEEKTIKGVIHIAKKSNIFEEIVVVSDGSTDNTVEYALECEVKTIALPRNYGKGAAMEIGVNNVKGDVIVFLDGDLINLQVDHIKRLVEPVFKEGVDMSCGLFDNGRGHTDFAQRLTPYLTGQRALKKELIKECDDLSDAKFGAEMALTKVALEQGWKIKKVILPELSHRIKEDKMGLIKGFYARIKMYWQVFRYFKRNKLSYSSVSSMMK</sequence>
<accession>A0A285IDI7</accession>
<dbReference type="SUPFAM" id="SSF53448">
    <property type="entry name" value="Nucleotide-diphospho-sugar transferases"/>
    <property type="match status" value="1"/>
</dbReference>
<dbReference type="InterPro" id="IPR001173">
    <property type="entry name" value="Glyco_trans_2-like"/>
</dbReference>
<keyword evidence="5" id="KW-0460">Magnesium</keyword>
<dbReference type="GO" id="GO:0016757">
    <property type="term" value="F:glycosyltransferase activity"/>
    <property type="evidence" value="ECO:0007669"/>
    <property type="project" value="UniProtKB-KW"/>
</dbReference>
<evidence type="ECO:0000256" key="8">
    <source>
        <dbReference type="ARBA" id="ARBA00048689"/>
    </source>
</evidence>
<evidence type="ECO:0000256" key="5">
    <source>
        <dbReference type="ARBA" id="ARBA00022842"/>
    </source>
</evidence>
<dbReference type="PANTHER" id="PTHR48090:SF10">
    <property type="entry name" value="GLUCOSYL-3-PHOSPHOGLYCERATE SYNTHASE"/>
    <property type="match status" value="1"/>
</dbReference>
<comment type="cofactor">
    <cofactor evidence="1">
        <name>Mg(2+)</name>
        <dbReference type="ChEBI" id="CHEBI:18420"/>
    </cofactor>
</comment>
<evidence type="ECO:0000256" key="7">
    <source>
        <dbReference type="ARBA" id="ARBA00040894"/>
    </source>
</evidence>
<reference evidence="12" key="1">
    <citation type="submission" date="2017-09" db="EMBL/GenBank/DDBJ databases">
        <authorList>
            <person name="Varghese N."/>
            <person name="Submissions S."/>
        </authorList>
    </citation>
    <scope>NUCLEOTIDE SEQUENCE [LARGE SCALE GENOMIC DNA]</scope>
    <source>
        <strain evidence="12">MSL47</strain>
    </source>
</reference>
<keyword evidence="3" id="KW-0328">Glycosyltransferase</keyword>
<dbReference type="InterPro" id="IPR050256">
    <property type="entry name" value="Glycosyltransferase_2"/>
</dbReference>
<evidence type="ECO:0000313" key="11">
    <source>
        <dbReference type="EMBL" id="SNY45857.1"/>
    </source>
</evidence>
<comment type="catalytic activity">
    <reaction evidence="8">
        <text>(2R)-3-phosphoglycerate + UDP-alpha-D-glucose = (2R)-2-O-(alpha-D-glucopyranosyl)-3-phospho-glycerate + UDP + H(+)</text>
        <dbReference type="Rhea" id="RHEA:31319"/>
        <dbReference type="ChEBI" id="CHEBI:15378"/>
        <dbReference type="ChEBI" id="CHEBI:58223"/>
        <dbReference type="ChEBI" id="CHEBI:58272"/>
        <dbReference type="ChEBI" id="CHEBI:58885"/>
        <dbReference type="ChEBI" id="CHEBI:62600"/>
        <dbReference type="EC" id="2.4.1.266"/>
    </reaction>
    <physiologicalReaction direction="left-to-right" evidence="8">
        <dbReference type="Rhea" id="RHEA:31320"/>
    </physiologicalReaction>
</comment>
<evidence type="ECO:0000256" key="1">
    <source>
        <dbReference type="ARBA" id="ARBA00001946"/>
    </source>
</evidence>